<dbReference type="Proteomes" id="UP000076925">
    <property type="component" value="Unassembled WGS sequence"/>
</dbReference>
<dbReference type="OrthoDB" id="460587at2"/>
<evidence type="ECO:0000256" key="1">
    <source>
        <dbReference type="SAM" id="MobiDB-lite"/>
    </source>
</evidence>
<protein>
    <submittedName>
        <fullName evidence="3">Mammalian cell entry protein</fullName>
    </submittedName>
</protein>
<comment type="caution">
    <text evidence="3">The sequence shown here is derived from an EMBL/GenBank/DDBJ whole genome shotgun (WGS) entry which is preliminary data.</text>
</comment>
<feature type="domain" description="Mce/MlaD" evidence="2">
    <location>
        <begin position="38"/>
        <end position="113"/>
    </location>
</feature>
<dbReference type="Pfam" id="PF02470">
    <property type="entry name" value="MlaD"/>
    <property type="match status" value="1"/>
</dbReference>
<gene>
    <name evidence="3" type="ORF">WA1_10775</name>
</gene>
<dbReference type="Gene3D" id="1.20.120.810">
    <property type="entry name" value="Vinculin, Vh2 four-helix bundle"/>
    <property type="match status" value="1"/>
</dbReference>
<sequence>MRSRTFREGSVGLLLLLGLGVFGLIFVWLNRVNAGRNSYKAVVEFANAGGMQKGAVVRYRGVKVGRISDIRPGPNNVEVEIEIGDPNLIIPSDVKVEANQSGLISESVVDITPKTKLIPSSNFTKPLDKNCNSQIIVCNGSRLKGQIGISLDELIRTTTDLATLYTNPQFYKNVNKAVENTAVAAESVAQLSRNLNVLSKSLQQQVNGISETTETIQQATTQLTSSTTTTLNQLSTSTTQTLNQISKTAGQFSGTAGQFGETAREIRLTANQANKLINNLDTVLIDNRSSLVAALNNITETSNALRQTVTSLSPTVNRVTQGQLLQNLETLSANAAQASANLRDVTNTLNNSNNLLVLQQTLDSARVTFENTQKITSDLDELTGDPAFRQNLRQLVNGLSSLVSSTQQMQQEVRVATTLDSIKAVVHNSHIATPPTSTKIPQMKFNIPLDSDRSPMKTSLPTSITFTTDTPSTNQQPIVIDEVVPTVIKSFDKQPQQPQQPQNAITSINSPSSQENLLKQLRQHREGVRE</sequence>
<dbReference type="EMBL" id="ANNX02000013">
    <property type="protein sequence ID" value="KYC43537.1"/>
    <property type="molecule type" value="Genomic_DNA"/>
</dbReference>
<keyword evidence="4" id="KW-1185">Reference proteome</keyword>
<name>A0A139XFR6_9CYAN</name>
<reference evidence="3 4" key="1">
    <citation type="journal article" date="2013" name="Genome Biol. Evol.">
        <title>Genomes of Stigonematalean cyanobacteria (subsection V) and the evolution of oxygenic photosynthesis from prokaryotes to plastids.</title>
        <authorList>
            <person name="Dagan T."/>
            <person name="Roettger M."/>
            <person name="Stucken K."/>
            <person name="Landan G."/>
            <person name="Koch R."/>
            <person name="Major P."/>
            <person name="Gould S.B."/>
            <person name="Goremykin V.V."/>
            <person name="Rippka R."/>
            <person name="Tandeau de Marsac N."/>
            <person name="Gugger M."/>
            <person name="Lockhart P.J."/>
            <person name="Allen J.F."/>
            <person name="Brune I."/>
            <person name="Maus I."/>
            <person name="Puhler A."/>
            <person name="Martin W.F."/>
        </authorList>
    </citation>
    <scope>NUCLEOTIDE SEQUENCE [LARGE SCALE GENOMIC DNA]</scope>
    <source>
        <strain evidence="3 4">PCC 7110</strain>
    </source>
</reference>
<evidence type="ECO:0000313" key="3">
    <source>
        <dbReference type="EMBL" id="KYC43537.1"/>
    </source>
</evidence>
<feature type="compositionally biased region" description="Polar residues" evidence="1">
    <location>
        <begin position="503"/>
        <end position="517"/>
    </location>
</feature>
<dbReference type="PANTHER" id="PTHR34675">
    <property type="entry name" value="PROTEIN TRIGALACTOSYLDIACYLGLYCEROL 2, CHLOROPLASTIC"/>
    <property type="match status" value="1"/>
</dbReference>
<accession>A0A139XFR6</accession>
<dbReference type="InterPro" id="IPR003399">
    <property type="entry name" value="Mce/MlaD"/>
</dbReference>
<dbReference type="PANTHER" id="PTHR34675:SF1">
    <property type="entry name" value="PROTEIN TRIGALACTOSYLDIACYLGLYCEROL 2, CHLOROPLASTIC"/>
    <property type="match status" value="1"/>
</dbReference>
<dbReference type="InterPro" id="IPR039342">
    <property type="entry name" value="TGD2-like"/>
</dbReference>
<evidence type="ECO:0000259" key="2">
    <source>
        <dbReference type="Pfam" id="PF02470"/>
    </source>
</evidence>
<dbReference type="STRING" id="128403.WA1_10775"/>
<dbReference type="RefSeq" id="WP_017744018.1">
    <property type="nucleotide sequence ID" value="NZ_KQ976354.1"/>
</dbReference>
<proteinExistence type="predicted"/>
<feature type="region of interest" description="Disordered" evidence="1">
    <location>
        <begin position="492"/>
        <end position="530"/>
    </location>
</feature>
<dbReference type="AlphaFoldDB" id="A0A139XFR6"/>
<evidence type="ECO:0000313" key="4">
    <source>
        <dbReference type="Proteomes" id="UP000076925"/>
    </source>
</evidence>
<organism evidence="3 4">
    <name type="scientific">Scytonema hofmannii PCC 7110</name>
    <dbReference type="NCBI Taxonomy" id="128403"/>
    <lineage>
        <taxon>Bacteria</taxon>
        <taxon>Bacillati</taxon>
        <taxon>Cyanobacteriota</taxon>
        <taxon>Cyanophyceae</taxon>
        <taxon>Nostocales</taxon>
        <taxon>Scytonemataceae</taxon>
        <taxon>Scytonema</taxon>
    </lineage>
</organism>